<dbReference type="Gene3D" id="2.60.40.10">
    <property type="entry name" value="Immunoglobulins"/>
    <property type="match status" value="2"/>
</dbReference>
<feature type="region of interest" description="Disordered" evidence="5">
    <location>
        <begin position="31"/>
        <end position="59"/>
    </location>
</feature>
<dbReference type="InterPro" id="IPR026466">
    <property type="entry name" value="Fim_isopep_form_D2_dom"/>
</dbReference>
<keyword evidence="6" id="KW-0472">Membrane</keyword>
<dbReference type="Pfam" id="PF16555">
    <property type="entry name" value="GramPos_pilinD1"/>
    <property type="match status" value="1"/>
</dbReference>
<evidence type="ECO:0000256" key="7">
    <source>
        <dbReference type="SAM" id="SignalP"/>
    </source>
</evidence>
<keyword evidence="4" id="KW-0572">Peptidoglycan-anchor</keyword>
<evidence type="ECO:0000256" key="2">
    <source>
        <dbReference type="ARBA" id="ARBA00022525"/>
    </source>
</evidence>
<dbReference type="InterPro" id="IPR032364">
    <property type="entry name" value="GramPos_pilinD1_N"/>
</dbReference>
<dbReference type="Gene3D" id="2.60.40.740">
    <property type="match status" value="1"/>
</dbReference>
<evidence type="ECO:0000259" key="8">
    <source>
        <dbReference type="PROSITE" id="PS50847"/>
    </source>
</evidence>
<dbReference type="OrthoDB" id="3199332at2"/>
<dbReference type="AlphaFoldDB" id="A0A2U1ZVC6"/>
<dbReference type="InterPro" id="IPR019931">
    <property type="entry name" value="LPXTG_anchor"/>
</dbReference>
<evidence type="ECO:0000313" key="9">
    <source>
        <dbReference type="EMBL" id="PWD50945.1"/>
    </source>
</evidence>
<proteinExistence type="predicted"/>
<dbReference type="PROSITE" id="PS50847">
    <property type="entry name" value="GRAM_POS_ANCHORING"/>
    <property type="match status" value="1"/>
</dbReference>
<evidence type="ECO:0000256" key="4">
    <source>
        <dbReference type="ARBA" id="ARBA00023088"/>
    </source>
</evidence>
<feature type="signal peptide" evidence="7">
    <location>
        <begin position="1"/>
        <end position="28"/>
    </location>
</feature>
<dbReference type="Proteomes" id="UP000245166">
    <property type="component" value="Unassembled WGS sequence"/>
</dbReference>
<comment type="caution">
    <text evidence="9">The sequence shown here is derived from an EMBL/GenBank/DDBJ whole genome shotgun (WGS) entry which is preliminary data.</text>
</comment>
<dbReference type="InterPro" id="IPR048052">
    <property type="entry name" value="FM1-like"/>
</dbReference>
<keyword evidence="1" id="KW-0134">Cell wall</keyword>
<name>A0A2U1ZVC6_9MICO</name>
<organism evidence="9 10">
    <name type="scientific">Serinibacter arcticus</name>
    <dbReference type="NCBI Taxonomy" id="1655435"/>
    <lineage>
        <taxon>Bacteria</taxon>
        <taxon>Bacillati</taxon>
        <taxon>Actinomycetota</taxon>
        <taxon>Actinomycetes</taxon>
        <taxon>Micrococcales</taxon>
        <taxon>Beutenbergiaceae</taxon>
        <taxon>Serinibacter</taxon>
    </lineage>
</organism>
<keyword evidence="10" id="KW-1185">Reference proteome</keyword>
<sequence length="488" mass="49368">MTGPTKLARRTLAAFGVAALAVVGVASAATALPGPDQPGAPTSGSLTVNKYKGAPTPTPNPADLLSGVEFVVTPVGTLEGGTCTAIDTATFDGWAGLDALFATAPAAPAGGYCLLPTQTVEETANGTATFEDLDLGVYYVQEGADNGNNNIVSKVPSFYVSIPLPSSNDWIYDVVTNPKNAVVNQPSKTISEAPGGVVVGSTVTWNLTVPVPVLNNDELFTQAVITDVLHASLSYTSSVLTLNGTPLVEGADYTVDGAGVTWTFTPAGRAKLDAAAADTTADVIAVQLVTRVDEVTADGIVPNEDYSSTFNGTTVPGEVTPYTYWGQLHVTKNDGAGTALQGAEFQVFDAAVAGVCPAEVPATGAVATGTSDAAGVVQWAGVTPTSPLGLWVANSSDGPLVDPSHVYCVYETAVPAGYTAQPFTTAQTITPGSSNAVVLAVSNPQVQGPDLPLTGAGGTLAMTVGGLALIGVGVGTVVVTRRRRRTAA</sequence>
<evidence type="ECO:0000256" key="3">
    <source>
        <dbReference type="ARBA" id="ARBA00022729"/>
    </source>
</evidence>
<evidence type="ECO:0000256" key="1">
    <source>
        <dbReference type="ARBA" id="ARBA00022512"/>
    </source>
</evidence>
<evidence type="ECO:0000313" key="10">
    <source>
        <dbReference type="Proteomes" id="UP000245166"/>
    </source>
</evidence>
<dbReference type="EMBL" id="PYHR01000002">
    <property type="protein sequence ID" value="PWD50945.1"/>
    <property type="molecule type" value="Genomic_DNA"/>
</dbReference>
<dbReference type="InterPro" id="IPR013783">
    <property type="entry name" value="Ig-like_fold"/>
</dbReference>
<evidence type="ECO:0000256" key="6">
    <source>
        <dbReference type="SAM" id="Phobius"/>
    </source>
</evidence>
<dbReference type="NCBIfam" id="NF033902">
    <property type="entry name" value="iso_D2_wall_anc"/>
    <property type="match status" value="1"/>
</dbReference>
<feature type="chain" id="PRO_5015508752" description="Gram-positive cocci surface proteins LPxTG domain-containing protein" evidence="7">
    <location>
        <begin position="29"/>
        <end position="488"/>
    </location>
</feature>
<evidence type="ECO:0000256" key="5">
    <source>
        <dbReference type="SAM" id="MobiDB-lite"/>
    </source>
</evidence>
<gene>
    <name evidence="9" type="ORF">C8046_10055</name>
</gene>
<dbReference type="GO" id="GO:0005975">
    <property type="term" value="P:carbohydrate metabolic process"/>
    <property type="evidence" value="ECO:0007669"/>
    <property type="project" value="UniProtKB-ARBA"/>
</dbReference>
<dbReference type="NCBIfam" id="TIGR01167">
    <property type="entry name" value="LPXTG_anchor"/>
    <property type="match status" value="1"/>
</dbReference>
<feature type="domain" description="Gram-positive cocci surface proteins LPxTG" evidence="8">
    <location>
        <begin position="451"/>
        <end position="488"/>
    </location>
</feature>
<protein>
    <recommendedName>
        <fullName evidence="8">Gram-positive cocci surface proteins LPxTG domain-containing protein</fullName>
    </recommendedName>
</protein>
<reference evidence="9 10" key="1">
    <citation type="submission" date="2018-03" db="EMBL/GenBank/DDBJ databases">
        <title>Genome assembly of novel Miniimonas species PCH200.</title>
        <authorList>
            <person name="Thakur V."/>
            <person name="Kumar V."/>
            <person name="Singh D."/>
        </authorList>
    </citation>
    <scope>NUCLEOTIDE SEQUENCE [LARGE SCALE GENOMIC DNA]</scope>
    <source>
        <strain evidence="9 10">PCH200</strain>
    </source>
</reference>
<dbReference type="NCBIfam" id="TIGR04226">
    <property type="entry name" value="RrgB_K2N_iso_D2"/>
    <property type="match status" value="1"/>
</dbReference>
<keyword evidence="6" id="KW-0812">Transmembrane</keyword>
<dbReference type="RefSeq" id="WP_109229327.1">
    <property type="nucleotide sequence ID" value="NZ_PYHR01000002.1"/>
</dbReference>
<keyword evidence="3 7" id="KW-0732">Signal</keyword>
<keyword evidence="6" id="KW-1133">Transmembrane helix</keyword>
<keyword evidence="2" id="KW-0964">Secreted</keyword>
<feature type="transmembrane region" description="Helical" evidence="6">
    <location>
        <begin position="460"/>
        <end position="479"/>
    </location>
</feature>
<accession>A0A2U1ZVC6</accession>